<sequence length="239" mass="27021">MKHPIKESFLFYTRNIESMLLLSAVVVLPFLLIHNFTVNYIHFIAALTGGQVVSAFFNMFLLLVFLSVVQLPFAQYVQSELAGEERPIRQALRTFLDQSFAVFVFGIVYVLAVSFGMLLFVVPGVVILVLFYLTPYLTVIKKQPVQQCWKKAFALGKKHFFSILGVILLISAIEWAISVIGLFTVTYITTSFGAVFFTQLLLNVIFFPLMAVMLTMYTHKWMSESANAESVDTGRRDTA</sequence>
<reference evidence="2 5" key="2">
    <citation type="submission" date="2019-06" db="EMBL/GenBank/DDBJ databases">
        <title>Whole genome shotgun sequence of Brevibacillus agri NBRC 15538.</title>
        <authorList>
            <person name="Hosoyama A."/>
            <person name="Uohara A."/>
            <person name="Ohji S."/>
            <person name="Ichikawa N."/>
        </authorList>
    </citation>
    <scope>NUCLEOTIDE SEQUENCE [LARGE SCALE GENOMIC DNA]</scope>
    <source>
        <strain evidence="2 5">NBRC 15538</strain>
    </source>
</reference>
<dbReference type="RefSeq" id="WP_005826730.1">
    <property type="nucleotide sequence ID" value="NZ_BJOD01000045.1"/>
</dbReference>
<evidence type="ECO:0000313" key="5">
    <source>
        <dbReference type="Proteomes" id="UP000317180"/>
    </source>
</evidence>
<dbReference type="OrthoDB" id="2831020at2"/>
<dbReference type="Proteomes" id="UP000276178">
    <property type="component" value="Unassembled WGS sequence"/>
</dbReference>
<dbReference type="AlphaFoldDB" id="A0A3M8APX3"/>
<keyword evidence="5" id="KW-1185">Reference proteome</keyword>
<organism evidence="3 4">
    <name type="scientific">Brevibacillus agri</name>
    <dbReference type="NCBI Taxonomy" id="51101"/>
    <lineage>
        <taxon>Bacteria</taxon>
        <taxon>Bacillati</taxon>
        <taxon>Bacillota</taxon>
        <taxon>Bacilli</taxon>
        <taxon>Bacillales</taxon>
        <taxon>Paenibacillaceae</taxon>
        <taxon>Brevibacillus</taxon>
    </lineage>
</organism>
<evidence type="ECO:0000313" key="3">
    <source>
        <dbReference type="EMBL" id="RNB52707.1"/>
    </source>
</evidence>
<feature type="transmembrane region" description="Helical" evidence="1">
    <location>
        <begin position="194"/>
        <end position="217"/>
    </location>
</feature>
<feature type="transmembrane region" description="Helical" evidence="1">
    <location>
        <begin position="95"/>
        <end position="112"/>
    </location>
</feature>
<keyword evidence="1" id="KW-1133">Transmembrane helix</keyword>
<dbReference type="GeneID" id="82813653"/>
<evidence type="ECO:0008006" key="6">
    <source>
        <dbReference type="Google" id="ProtNLM"/>
    </source>
</evidence>
<keyword evidence="1" id="KW-0472">Membrane</keyword>
<accession>A0A3M8APX3</accession>
<reference evidence="3 4" key="1">
    <citation type="submission" date="2018-10" db="EMBL/GenBank/DDBJ databases">
        <title>Phylogenomics of Brevibacillus.</title>
        <authorList>
            <person name="Dunlap C."/>
        </authorList>
    </citation>
    <scope>NUCLEOTIDE SEQUENCE [LARGE SCALE GENOMIC DNA]</scope>
    <source>
        <strain evidence="3 4">NRRL NRS 1219</strain>
    </source>
</reference>
<feature type="transmembrane region" description="Helical" evidence="1">
    <location>
        <begin position="160"/>
        <end position="188"/>
    </location>
</feature>
<gene>
    <name evidence="2" type="ORF">BAG01nite_37040</name>
    <name evidence="3" type="ORF">EB820_18490</name>
</gene>
<feature type="transmembrane region" description="Helical" evidence="1">
    <location>
        <begin position="20"/>
        <end position="43"/>
    </location>
</feature>
<name>A0A3M8APX3_9BACL</name>
<comment type="caution">
    <text evidence="3">The sequence shown here is derived from an EMBL/GenBank/DDBJ whole genome shotgun (WGS) entry which is preliminary data.</text>
</comment>
<evidence type="ECO:0000313" key="2">
    <source>
        <dbReference type="EMBL" id="GED27602.1"/>
    </source>
</evidence>
<dbReference type="EMBL" id="RHHN01000053">
    <property type="protein sequence ID" value="RNB52707.1"/>
    <property type="molecule type" value="Genomic_DNA"/>
</dbReference>
<proteinExistence type="predicted"/>
<dbReference type="EMBL" id="BJOD01000045">
    <property type="protein sequence ID" value="GED27602.1"/>
    <property type="molecule type" value="Genomic_DNA"/>
</dbReference>
<evidence type="ECO:0000256" key="1">
    <source>
        <dbReference type="SAM" id="Phobius"/>
    </source>
</evidence>
<protein>
    <recommendedName>
        <fullName evidence="6">Glycerophosphoryl diester phosphodiesterase membrane domain-containing protein</fullName>
    </recommendedName>
</protein>
<feature type="transmembrane region" description="Helical" evidence="1">
    <location>
        <begin position="118"/>
        <end position="139"/>
    </location>
</feature>
<feature type="transmembrane region" description="Helical" evidence="1">
    <location>
        <begin position="55"/>
        <end position="74"/>
    </location>
</feature>
<evidence type="ECO:0000313" key="4">
    <source>
        <dbReference type="Proteomes" id="UP000276178"/>
    </source>
</evidence>
<keyword evidence="1" id="KW-0812">Transmembrane</keyword>
<dbReference type="Proteomes" id="UP000317180">
    <property type="component" value="Unassembled WGS sequence"/>
</dbReference>